<evidence type="ECO:0000313" key="1">
    <source>
        <dbReference type="EMBL" id="JAD96267.1"/>
    </source>
</evidence>
<name>A0A0A9EJP0_ARUDO</name>
<dbReference type="EMBL" id="GBRH01201628">
    <property type="protein sequence ID" value="JAD96267.1"/>
    <property type="molecule type" value="Transcribed_RNA"/>
</dbReference>
<sequence>MYTGPADVMWMTRHDPVDLPGSKVLIYHYRKSTNC</sequence>
<reference evidence="1" key="2">
    <citation type="journal article" date="2015" name="Data Brief">
        <title>Shoot transcriptome of the giant reed, Arundo donax.</title>
        <authorList>
            <person name="Barrero R.A."/>
            <person name="Guerrero F.D."/>
            <person name="Moolhuijzen P."/>
            <person name="Goolsby J.A."/>
            <person name="Tidwell J."/>
            <person name="Bellgard S.E."/>
            <person name="Bellgard M.I."/>
        </authorList>
    </citation>
    <scope>NUCLEOTIDE SEQUENCE</scope>
    <source>
        <tissue evidence="1">Shoot tissue taken approximately 20 cm above the soil surface</tissue>
    </source>
</reference>
<organism evidence="1">
    <name type="scientific">Arundo donax</name>
    <name type="common">Giant reed</name>
    <name type="synonym">Donax arundinaceus</name>
    <dbReference type="NCBI Taxonomy" id="35708"/>
    <lineage>
        <taxon>Eukaryota</taxon>
        <taxon>Viridiplantae</taxon>
        <taxon>Streptophyta</taxon>
        <taxon>Embryophyta</taxon>
        <taxon>Tracheophyta</taxon>
        <taxon>Spermatophyta</taxon>
        <taxon>Magnoliopsida</taxon>
        <taxon>Liliopsida</taxon>
        <taxon>Poales</taxon>
        <taxon>Poaceae</taxon>
        <taxon>PACMAD clade</taxon>
        <taxon>Arundinoideae</taxon>
        <taxon>Arundineae</taxon>
        <taxon>Arundo</taxon>
    </lineage>
</organism>
<reference evidence="1" key="1">
    <citation type="submission" date="2014-09" db="EMBL/GenBank/DDBJ databases">
        <authorList>
            <person name="Magalhaes I.L.F."/>
            <person name="Oliveira U."/>
            <person name="Santos F.R."/>
            <person name="Vidigal T.H.D.A."/>
            <person name="Brescovit A.D."/>
            <person name="Santos A.J."/>
        </authorList>
    </citation>
    <scope>NUCLEOTIDE SEQUENCE</scope>
    <source>
        <tissue evidence="1">Shoot tissue taken approximately 20 cm above the soil surface</tissue>
    </source>
</reference>
<accession>A0A0A9EJP0</accession>
<proteinExistence type="predicted"/>
<protein>
    <submittedName>
        <fullName evidence="1">Uncharacterized protein</fullName>
    </submittedName>
</protein>
<dbReference type="AlphaFoldDB" id="A0A0A9EJP0"/>